<dbReference type="PATRIC" id="fig|545.12.peg.5009"/>
<evidence type="ECO:0000313" key="1">
    <source>
        <dbReference type="EMBL" id="CDZ86716.1"/>
    </source>
</evidence>
<name>A0A078LNJ6_CITKO</name>
<sequence>MSVMLKMKNPIFKAQDLYAMVRLSMIEYFPYPPDRIEPGEVLTIYFQKMQRLDIEIENEPNERGLTFRGKSYDMYKDMEKEEPGPDHSAVWYVIQISKWHKQDIGLLNDDLNMMREWLEANDYVKKNLPTDKFLQQEFLVIADAAAERRKSC</sequence>
<proteinExistence type="predicted"/>
<protein>
    <submittedName>
        <fullName evidence="1">Uncharacterized protein</fullName>
    </submittedName>
</protein>
<gene>
    <name evidence="1" type="ORF">BN1086_04969</name>
</gene>
<reference evidence="1" key="1">
    <citation type="submission" date="2014-06" db="EMBL/GenBank/DDBJ databases">
        <authorList>
            <person name="Urmite Genomes Urmite Genomes"/>
        </authorList>
    </citation>
    <scope>NUCLEOTIDE SEQUENCE</scope>
</reference>
<organism evidence="1">
    <name type="scientific">Citrobacter koseri</name>
    <name type="common">Citrobacter diversus</name>
    <dbReference type="NCBI Taxonomy" id="545"/>
    <lineage>
        <taxon>Bacteria</taxon>
        <taxon>Pseudomonadati</taxon>
        <taxon>Pseudomonadota</taxon>
        <taxon>Gammaproteobacteria</taxon>
        <taxon>Enterobacterales</taxon>
        <taxon>Enterobacteriaceae</taxon>
        <taxon>Citrobacter</taxon>
    </lineage>
</organism>
<dbReference type="AlphaFoldDB" id="A0A078LNJ6"/>
<dbReference type="EMBL" id="LK931338">
    <property type="protein sequence ID" value="CDZ86716.1"/>
    <property type="molecule type" value="Genomic_DNA"/>
</dbReference>
<accession>A0A078LNJ6</accession>